<proteinExistence type="predicted"/>
<evidence type="ECO:0000313" key="2">
    <source>
        <dbReference type="Proteomes" id="UP001210865"/>
    </source>
</evidence>
<dbReference type="EMBL" id="CP115174">
    <property type="protein sequence ID" value="WBO22169.1"/>
    <property type="molecule type" value="Genomic_DNA"/>
</dbReference>
<dbReference type="RefSeq" id="WP_270076817.1">
    <property type="nucleotide sequence ID" value="NZ_CP115174.1"/>
</dbReference>
<dbReference type="PANTHER" id="PTHR35175:SF2">
    <property type="entry name" value="DUF1289 DOMAIN-CONTAINING PROTEIN"/>
    <property type="match status" value="1"/>
</dbReference>
<dbReference type="Pfam" id="PF06945">
    <property type="entry name" value="DUF1289"/>
    <property type="match status" value="1"/>
</dbReference>
<evidence type="ECO:0000313" key="1">
    <source>
        <dbReference type="EMBL" id="WBO22169.1"/>
    </source>
</evidence>
<name>A0ABY7NQF6_9SPHN</name>
<dbReference type="Proteomes" id="UP001210865">
    <property type="component" value="Chromosome"/>
</dbReference>
<organism evidence="1 2">
    <name type="scientific">Sphingomonas abietis</name>
    <dbReference type="NCBI Taxonomy" id="3012344"/>
    <lineage>
        <taxon>Bacteria</taxon>
        <taxon>Pseudomonadati</taxon>
        <taxon>Pseudomonadota</taxon>
        <taxon>Alphaproteobacteria</taxon>
        <taxon>Sphingomonadales</taxon>
        <taxon>Sphingomonadaceae</taxon>
        <taxon>Sphingomonas</taxon>
    </lineage>
</organism>
<keyword evidence="2" id="KW-1185">Reference proteome</keyword>
<protein>
    <submittedName>
        <fullName evidence="1">DUF1289 domain-containing protein</fullName>
    </submittedName>
</protein>
<reference evidence="1 2" key="1">
    <citation type="submission" date="2022-12" db="EMBL/GenBank/DDBJ databases">
        <title>Sphingomonas abieness sp. nov., an endophytic bacterium isolated from Abies koreana.</title>
        <authorList>
            <person name="Jiang L."/>
            <person name="Lee J."/>
        </authorList>
    </citation>
    <scope>NUCLEOTIDE SEQUENCE [LARGE SCALE GENOMIC DNA]</scope>
    <source>
        <strain evidence="2">PAMB 00755</strain>
    </source>
</reference>
<sequence length="56" mass="6098">MIPSPCTQVCAIDAATGWCRGCGRSLQEIGDWLAADDATQRAIVARLPDRLRRLAQ</sequence>
<dbReference type="PANTHER" id="PTHR35175">
    <property type="entry name" value="DUF1289 DOMAIN-CONTAINING PROTEIN"/>
    <property type="match status" value="1"/>
</dbReference>
<gene>
    <name evidence="1" type="ORF">PBT88_18775</name>
</gene>
<dbReference type="InterPro" id="IPR010710">
    <property type="entry name" value="DUF1289"/>
</dbReference>
<accession>A0ABY7NQF6</accession>